<gene>
    <name evidence="2" type="ORF">NE857_21845</name>
</gene>
<evidence type="ECO:0000256" key="1">
    <source>
        <dbReference type="SAM" id="MobiDB-lite"/>
    </source>
</evidence>
<dbReference type="RefSeq" id="WP_254417451.1">
    <property type="nucleotide sequence ID" value="NZ_CP099837.1"/>
</dbReference>
<evidence type="ECO:0000313" key="2">
    <source>
        <dbReference type="EMBL" id="USY17961.1"/>
    </source>
</evidence>
<protein>
    <recommendedName>
        <fullName evidence="4">Single-stranded DNA-binding protein</fullName>
    </recommendedName>
</protein>
<dbReference type="Proteomes" id="UP001055940">
    <property type="component" value="Chromosome"/>
</dbReference>
<feature type="region of interest" description="Disordered" evidence="1">
    <location>
        <begin position="123"/>
        <end position="162"/>
    </location>
</feature>
<sequence length="196" mass="21121">MTNPNNFGHATVRLAADPVAFSNTNGSKNVKFSGYADNNFKSRDGNWGSQRIPFETYIRETTDATKTPFAAMREGDIVNIAYHLEDGSYLDKKTGQMVYAGPKVIVDDIWLVESKSIREARAQAKASQNQVPAQPAPVAAPQQPQPVGAQPAQTVQQTPVAVPAQVQPHPAVGQPITVPARVAQAQGNAMVNEQPF</sequence>
<evidence type="ECO:0000313" key="3">
    <source>
        <dbReference type="Proteomes" id="UP001055940"/>
    </source>
</evidence>
<keyword evidence="3" id="KW-1185">Reference proteome</keyword>
<evidence type="ECO:0008006" key="4">
    <source>
        <dbReference type="Google" id="ProtNLM"/>
    </source>
</evidence>
<dbReference type="SUPFAM" id="SSF50249">
    <property type="entry name" value="Nucleic acid-binding proteins"/>
    <property type="match status" value="1"/>
</dbReference>
<accession>A0ABY5D2I1</accession>
<dbReference type="InterPro" id="IPR012340">
    <property type="entry name" value="NA-bd_OB-fold"/>
</dbReference>
<feature type="compositionally biased region" description="Low complexity" evidence="1">
    <location>
        <begin position="130"/>
        <end position="162"/>
    </location>
</feature>
<dbReference type="EMBL" id="CP099837">
    <property type="protein sequence ID" value="USY17961.1"/>
    <property type="molecule type" value="Genomic_DNA"/>
</dbReference>
<reference evidence="2" key="1">
    <citation type="submission" date="2022-06" db="EMBL/GenBank/DDBJ databases">
        <authorList>
            <person name="Ping M."/>
        </authorList>
    </citation>
    <scope>NUCLEOTIDE SEQUENCE</scope>
    <source>
        <strain evidence="2">JCM11759T</strain>
    </source>
</reference>
<organism evidence="2 3">
    <name type="scientific">Nocardiopsis exhalans</name>
    <dbReference type="NCBI Taxonomy" id="163604"/>
    <lineage>
        <taxon>Bacteria</taxon>
        <taxon>Bacillati</taxon>
        <taxon>Actinomycetota</taxon>
        <taxon>Actinomycetes</taxon>
        <taxon>Streptosporangiales</taxon>
        <taxon>Nocardiopsidaceae</taxon>
        <taxon>Nocardiopsis</taxon>
    </lineage>
</organism>
<proteinExistence type="predicted"/>
<name>A0ABY5D2I1_9ACTN</name>